<name>A0A4Y8TW70_9MICC</name>
<dbReference type="InterPro" id="IPR052718">
    <property type="entry name" value="NmrA-type_oxidoreductase"/>
</dbReference>
<reference evidence="2 3" key="1">
    <citation type="submission" date="2019-03" db="EMBL/GenBank/DDBJ databases">
        <title>Glutamicibacter sp. LJH19 genome.</title>
        <authorList>
            <person name="Sinai Borker S."/>
            <person name="Kumar R."/>
        </authorList>
    </citation>
    <scope>NUCLEOTIDE SEQUENCE [LARGE SCALE GENOMIC DNA]</scope>
    <source>
        <strain evidence="2 3">LJH19</strain>
    </source>
</reference>
<dbReference type="Pfam" id="PF13460">
    <property type="entry name" value="NAD_binding_10"/>
    <property type="match status" value="1"/>
</dbReference>
<sequence length="282" mass="30268">MGPTQRIAVTGSTGALGALVARDLAQRGISQRLLVRTPSKAPDLPQAEVRQFDYADQASSREALDGVEVLFMVYAPEGPRRLDLHRSFIDAAKDAGVKHVVYTSFAAAAPDAQFALAREHHVTEQYLKDSGLRWTFLRDSFYQDLMPHLAGPDGIIRGPAGEGRFVPVARADVARAAAAVLAAPAEHASATYELTGPQSLDMADVARILSEAGGQRIVFHNETIEEAYASRAAFGAPVWQLGAWVSTYTAIASNAMSKVSNHVEIITGTPPISLEEYLRTAG</sequence>
<evidence type="ECO:0000259" key="1">
    <source>
        <dbReference type="Pfam" id="PF13460"/>
    </source>
</evidence>
<dbReference type="Gene3D" id="3.90.25.10">
    <property type="entry name" value="UDP-galactose 4-epimerase, domain 1"/>
    <property type="match status" value="1"/>
</dbReference>
<gene>
    <name evidence="2" type="ORF">EXY26_01685</name>
</gene>
<comment type="caution">
    <text evidence="2">The sequence shown here is derived from an EMBL/GenBank/DDBJ whole genome shotgun (WGS) entry which is preliminary data.</text>
</comment>
<protein>
    <submittedName>
        <fullName evidence="2">SDR family oxidoreductase</fullName>
    </submittedName>
</protein>
<dbReference type="EMBL" id="SPDS01000001">
    <property type="protein sequence ID" value="TFH55819.1"/>
    <property type="molecule type" value="Genomic_DNA"/>
</dbReference>
<accession>A0A4Y8TW70</accession>
<dbReference type="Proteomes" id="UP000297638">
    <property type="component" value="Unassembled WGS sequence"/>
</dbReference>
<evidence type="ECO:0000313" key="3">
    <source>
        <dbReference type="Proteomes" id="UP000297638"/>
    </source>
</evidence>
<dbReference type="PANTHER" id="PTHR47129">
    <property type="entry name" value="QUINONE OXIDOREDUCTASE 2"/>
    <property type="match status" value="1"/>
</dbReference>
<dbReference type="PANTHER" id="PTHR47129:SF1">
    <property type="entry name" value="NMRA-LIKE DOMAIN-CONTAINING PROTEIN"/>
    <property type="match status" value="1"/>
</dbReference>
<dbReference type="AlphaFoldDB" id="A0A4Y8TW70"/>
<feature type="domain" description="NAD(P)-binding" evidence="1">
    <location>
        <begin position="11"/>
        <end position="184"/>
    </location>
</feature>
<dbReference type="RefSeq" id="WP_134779123.1">
    <property type="nucleotide sequence ID" value="NZ_SPDS01000001.1"/>
</dbReference>
<dbReference type="InterPro" id="IPR016040">
    <property type="entry name" value="NAD(P)-bd_dom"/>
</dbReference>
<dbReference type="InterPro" id="IPR036291">
    <property type="entry name" value="NAD(P)-bd_dom_sf"/>
</dbReference>
<proteinExistence type="predicted"/>
<organism evidence="2 3">
    <name type="scientific">Glutamicibacter arilaitensis</name>
    <dbReference type="NCBI Taxonomy" id="256701"/>
    <lineage>
        <taxon>Bacteria</taxon>
        <taxon>Bacillati</taxon>
        <taxon>Actinomycetota</taxon>
        <taxon>Actinomycetes</taxon>
        <taxon>Micrococcales</taxon>
        <taxon>Micrococcaceae</taxon>
        <taxon>Glutamicibacter</taxon>
    </lineage>
</organism>
<dbReference type="CDD" id="cd05269">
    <property type="entry name" value="TMR_SDR_a"/>
    <property type="match status" value="1"/>
</dbReference>
<evidence type="ECO:0000313" key="2">
    <source>
        <dbReference type="EMBL" id="TFH55819.1"/>
    </source>
</evidence>
<dbReference type="SUPFAM" id="SSF51735">
    <property type="entry name" value="NAD(P)-binding Rossmann-fold domains"/>
    <property type="match status" value="1"/>
</dbReference>
<dbReference type="Gene3D" id="3.40.50.720">
    <property type="entry name" value="NAD(P)-binding Rossmann-like Domain"/>
    <property type="match status" value="1"/>
</dbReference>